<dbReference type="RefSeq" id="WP_155171898.1">
    <property type="nucleotide sequence ID" value="NZ_SMLW01000528.1"/>
</dbReference>
<evidence type="ECO:0000313" key="7">
    <source>
        <dbReference type="Proteomes" id="UP000798808"/>
    </source>
</evidence>
<comment type="caution">
    <text evidence="6">The sequence shown here is derived from an EMBL/GenBank/DDBJ whole genome shotgun (WGS) entry which is preliminary data.</text>
</comment>
<gene>
    <name evidence="6" type="ORF">E1163_11740</name>
</gene>
<keyword evidence="7" id="KW-1185">Reference proteome</keyword>
<accession>A0ABW9RPJ2</accession>
<evidence type="ECO:0000256" key="2">
    <source>
        <dbReference type="ARBA" id="ARBA00023002"/>
    </source>
</evidence>
<sequence>ITKYNLKDKVVLITGGSRGLGIVMARQLAEKGAKVVVCARDEEELSAAAHELSTITQNYLAIPCDITDKEQIRTMMDETESIMGPVDVLINNAGIIQVGPMETMTEQDFENAMKVHFWGPFYVMKEVLPGMKKRKGGRVVNIVSIGGKVSFPHLLPYNASKYALAGLSEGMTAELKKDKIKITTVYPGLMRTGSPRNIDVKGRHEEEYAWFKISDSLPVVSMSAEKAASQIIKALENGDSSLTLSFPAKLAEAIHGIAPSLTISAFEAVNRLLPGTRGASKKSKKGYESDSRLSQSVLTRKTEKAEIENNELP</sequence>
<keyword evidence="2" id="KW-0560">Oxidoreductase</keyword>
<feature type="non-terminal residue" evidence="6">
    <location>
        <position position="1"/>
    </location>
</feature>
<dbReference type="CDD" id="cd05233">
    <property type="entry name" value="SDR_c"/>
    <property type="match status" value="1"/>
</dbReference>
<dbReference type="InterPro" id="IPR036291">
    <property type="entry name" value="NAD(P)-bd_dom_sf"/>
</dbReference>
<dbReference type="PRINTS" id="PR00080">
    <property type="entry name" value="SDRFAMILY"/>
</dbReference>
<proteinExistence type="inferred from homology"/>
<comment type="similarity">
    <text evidence="1 3">Belongs to the short-chain dehydrogenases/reductases (SDR) family.</text>
</comment>
<protein>
    <submittedName>
        <fullName evidence="6">SDR family oxidoreductase</fullName>
    </submittedName>
</protein>
<feature type="domain" description="Ketoreductase" evidence="5">
    <location>
        <begin position="9"/>
        <end position="170"/>
    </location>
</feature>
<evidence type="ECO:0000256" key="4">
    <source>
        <dbReference type="SAM" id="MobiDB-lite"/>
    </source>
</evidence>
<dbReference type="PRINTS" id="PR00081">
    <property type="entry name" value="GDHRDH"/>
</dbReference>
<dbReference type="SUPFAM" id="SSF51735">
    <property type="entry name" value="NAD(P)-binding Rossmann-fold domains"/>
    <property type="match status" value="1"/>
</dbReference>
<name>A0ABW9RPJ2_9BACT</name>
<dbReference type="Gene3D" id="3.40.50.720">
    <property type="entry name" value="NAD(P)-binding Rossmann-like Domain"/>
    <property type="match status" value="1"/>
</dbReference>
<reference evidence="6 7" key="1">
    <citation type="submission" date="2019-02" db="EMBL/GenBank/DDBJ databases">
        <authorList>
            <person name="Goldberg S.R."/>
            <person name="Haltli B.A."/>
            <person name="Correa H."/>
            <person name="Russell K.G."/>
        </authorList>
    </citation>
    <scope>NUCLEOTIDE SEQUENCE [LARGE SCALE GENOMIC DNA]</scope>
    <source>
        <strain evidence="6 7">JCM 16186</strain>
    </source>
</reference>
<evidence type="ECO:0000256" key="1">
    <source>
        <dbReference type="ARBA" id="ARBA00006484"/>
    </source>
</evidence>
<evidence type="ECO:0000256" key="3">
    <source>
        <dbReference type="RuleBase" id="RU000363"/>
    </source>
</evidence>
<dbReference type="PANTHER" id="PTHR44196:SF1">
    <property type="entry name" value="DEHYDROGENASE_REDUCTASE SDR FAMILY MEMBER 7B"/>
    <property type="match status" value="1"/>
</dbReference>
<organism evidence="6 7">
    <name type="scientific">Fulvivirga kasyanovii</name>
    <dbReference type="NCBI Taxonomy" id="396812"/>
    <lineage>
        <taxon>Bacteria</taxon>
        <taxon>Pseudomonadati</taxon>
        <taxon>Bacteroidota</taxon>
        <taxon>Cytophagia</taxon>
        <taxon>Cytophagales</taxon>
        <taxon>Fulvivirgaceae</taxon>
        <taxon>Fulvivirga</taxon>
    </lineage>
</organism>
<dbReference type="InterPro" id="IPR002347">
    <property type="entry name" value="SDR_fam"/>
</dbReference>
<dbReference type="Proteomes" id="UP000798808">
    <property type="component" value="Unassembled WGS sequence"/>
</dbReference>
<dbReference type="Pfam" id="PF00106">
    <property type="entry name" value="adh_short"/>
    <property type="match status" value="1"/>
</dbReference>
<dbReference type="InterPro" id="IPR057326">
    <property type="entry name" value="KR_dom"/>
</dbReference>
<dbReference type="EMBL" id="SMLW01000528">
    <property type="protein sequence ID" value="MTI25616.1"/>
    <property type="molecule type" value="Genomic_DNA"/>
</dbReference>
<dbReference type="SMART" id="SM00822">
    <property type="entry name" value="PKS_KR"/>
    <property type="match status" value="1"/>
</dbReference>
<evidence type="ECO:0000259" key="5">
    <source>
        <dbReference type="SMART" id="SM00822"/>
    </source>
</evidence>
<dbReference type="PANTHER" id="PTHR44196">
    <property type="entry name" value="DEHYDROGENASE/REDUCTASE SDR FAMILY MEMBER 7B"/>
    <property type="match status" value="1"/>
</dbReference>
<feature type="region of interest" description="Disordered" evidence="4">
    <location>
        <begin position="277"/>
        <end position="313"/>
    </location>
</feature>
<evidence type="ECO:0000313" key="6">
    <source>
        <dbReference type="EMBL" id="MTI25616.1"/>
    </source>
</evidence>